<evidence type="ECO:0000313" key="5">
    <source>
        <dbReference type="Proteomes" id="UP001486808"/>
    </source>
</evidence>
<evidence type="ECO:0000313" key="4">
    <source>
        <dbReference type="EMBL" id="GAA6130970.1"/>
    </source>
</evidence>
<gene>
    <name evidence="4" type="ORF">NBRC116187_13300</name>
</gene>
<keyword evidence="2" id="KW-0378">Hydrolase</keyword>
<dbReference type="InterPro" id="IPR050738">
    <property type="entry name" value="Sulfatase"/>
</dbReference>
<dbReference type="Gene3D" id="3.40.720.10">
    <property type="entry name" value="Alkaline Phosphatase, subunit A"/>
    <property type="match status" value="1"/>
</dbReference>
<evidence type="ECO:0000259" key="3">
    <source>
        <dbReference type="Pfam" id="PF00884"/>
    </source>
</evidence>
<dbReference type="Proteomes" id="UP001486808">
    <property type="component" value="Unassembled WGS sequence"/>
</dbReference>
<reference evidence="4 5" key="1">
    <citation type="submission" date="2024-04" db="EMBL/GenBank/DDBJ databases">
        <title>Draft genome sequence of Halopseudomonas sabulinigri NBRC 116187.</title>
        <authorList>
            <person name="Miyakawa T."/>
            <person name="Kusuya Y."/>
            <person name="Miura T."/>
        </authorList>
    </citation>
    <scope>NUCLEOTIDE SEQUENCE [LARGE SCALE GENOMIC DNA]</scope>
    <source>
        <strain evidence="4 5">4NH20-0042</strain>
    </source>
</reference>
<dbReference type="SUPFAM" id="SSF53649">
    <property type="entry name" value="Alkaline phosphatase-like"/>
    <property type="match status" value="1"/>
</dbReference>
<dbReference type="InterPro" id="IPR000917">
    <property type="entry name" value="Sulfatase_N"/>
</dbReference>
<sequence>MAGCIGYVLVTLVPKGELVAEVVRPNVFIIGIDSLSGSAFDQFRNELPAVSSLMEQGASYERAYTVLGRTYPAWVTILTGDYPVANGAFFNLRELSYSSAGPNVLASLKKQGYQTTFALDERRFNNMGETFGFDGVVGPKAGVLDFLAQPIVDTPLSNALLQWGLTARLMPWTKNNVAAHQAYSASGFVEDVLAELDVQRSNFLSVHFETSHFPFKTRHGGASNSAAEGLEARYVNALQVVDGQVGQLVAGLERRGFLQNALVVVLSDHGEALGGIEADISVGGERQKLASYGHGTHLLSDHQSRIVLGVINYENGVVIKPRSSHVERQVSLLDVRELIEGYVATGNAELKPGSECIFVETGLRLPAAENYENLNEAELVKQGAGYYQVSPNGLLSLREERMAELLSSKDIGVRCRDRIVWYSPNKQRYYAYSLTADGKPLAEEEPDTVTIENIKRYRERYNAL</sequence>
<dbReference type="PANTHER" id="PTHR42693">
    <property type="entry name" value="ARYLSULFATASE FAMILY MEMBER"/>
    <property type="match status" value="1"/>
</dbReference>
<evidence type="ECO:0000256" key="2">
    <source>
        <dbReference type="ARBA" id="ARBA00022801"/>
    </source>
</evidence>
<feature type="domain" description="Sulfatase N-terminal" evidence="3">
    <location>
        <begin position="25"/>
        <end position="288"/>
    </location>
</feature>
<evidence type="ECO:0000256" key="1">
    <source>
        <dbReference type="ARBA" id="ARBA00008779"/>
    </source>
</evidence>
<dbReference type="InterPro" id="IPR017850">
    <property type="entry name" value="Alkaline_phosphatase_core_sf"/>
</dbReference>
<protein>
    <recommendedName>
        <fullName evidence="3">Sulfatase N-terminal domain-containing protein</fullName>
    </recommendedName>
</protein>
<comment type="similarity">
    <text evidence="1">Belongs to the sulfatase family.</text>
</comment>
<comment type="caution">
    <text evidence="4">The sequence shown here is derived from an EMBL/GenBank/DDBJ whole genome shotgun (WGS) entry which is preliminary data.</text>
</comment>
<organism evidence="4 5">
    <name type="scientific">Halopseudomonas sabulinigri</name>
    <dbReference type="NCBI Taxonomy" id="472181"/>
    <lineage>
        <taxon>Bacteria</taxon>
        <taxon>Pseudomonadati</taxon>
        <taxon>Pseudomonadota</taxon>
        <taxon>Gammaproteobacteria</taxon>
        <taxon>Pseudomonadales</taxon>
        <taxon>Pseudomonadaceae</taxon>
        <taxon>Halopseudomonas</taxon>
    </lineage>
</organism>
<name>A0ABP9ZNE4_9GAMM</name>
<dbReference type="PANTHER" id="PTHR42693:SF53">
    <property type="entry name" value="ENDO-4-O-SULFATASE"/>
    <property type="match status" value="1"/>
</dbReference>
<dbReference type="EMBL" id="BAABWD010000001">
    <property type="protein sequence ID" value="GAA6130970.1"/>
    <property type="molecule type" value="Genomic_DNA"/>
</dbReference>
<dbReference type="Pfam" id="PF00884">
    <property type="entry name" value="Sulfatase"/>
    <property type="match status" value="1"/>
</dbReference>
<accession>A0ABP9ZNE4</accession>
<proteinExistence type="inferred from homology"/>
<keyword evidence="5" id="KW-1185">Reference proteome</keyword>